<dbReference type="EMBL" id="OE182955">
    <property type="protein sequence ID" value="CAD7575137.1"/>
    <property type="molecule type" value="Genomic_DNA"/>
</dbReference>
<dbReference type="InterPro" id="IPR038976">
    <property type="entry name" value="Ssk"/>
</dbReference>
<feature type="transmembrane region" description="Helical" evidence="1">
    <location>
        <begin position="124"/>
        <end position="145"/>
    </location>
</feature>
<evidence type="ECO:0000313" key="2">
    <source>
        <dbReference type="EMBL" id="CAD7575137.1"/>
    </source>
</evidence>
<reference evidence="2" key="1">
    <citation type="submission" date="2020-11" db="EMBL/GenBank/DDBJ databases">
        <authorList>
            <person name="Tran Van P."/>
        </authorList>
    </citation>
    <scope>NUCLEOTIDE SEQUENCE</scope>
</reference>
<name>A0A7R9J9U2_TIMCA</name>
<keyword evidence="1" id="KW-0472">Membrane</keyword>
<dbReference type="PANTHER" id="PTHR36692">
    <property type="entry name" value="PROTEIN SNAKESKIN"/>
    <property type="match status" value="1"/>
</dbReference>
<sequence length="228" mass="24956">MANIETIATIFIKILKVNRAKEPVASLPQPSGFELLLSDGVPPWGYIRQPCSKVINIIILVLYRVGYDGRFLGVGGTWNLNEEKNPDVEIIASGVFVGYIIYTLAVLVSYCFGTTEQKRTLVDIIMNFSGCILWIAVGGTALHYWHGYQSEHKFLTFTQEREVGLALGSLCVIQGAVYLLDTVLSPRRRNSNTLARVTASLLSLQSPYFGGDDNNSSSACPLVASTSS</sequence>
<dbReference type="PANTHER" id="PTHR36692:SF3">
    <property type="entry name" value="PROTEIN SNAKESKIN"/>
    <property type="match status" value="1"/>
</dbReference>
<feature type="transmembrane region" description="Helical" evidence="1">
    <location>
        <begin position="165"/>
        <end position="184"/>
    </location>
</feature>
<accession>A0A7R9J9U2</accession>
<proteinExistence type="predicted"/>
<organism evidence="2">
    <name type="scientific">Timema californicum</name>
    <name type="common">California timema</name>
    <name type="synonym">Walking stick</name>
    <dbReference type="NCBI Taxonomy" id="61474"/>
    <lineage>
        <taxon>Eukaryota</taxon>
        <taxon>Metazoa</taxon>
        <taxon>Ecdysozoa</taxon>
        <taxon>Arthropoda</taxon>
        <taxon>Hexapoda</taxon>
        <taxon>Insecta</taxon>
        <taxon>Pterygota</taxon>
        <taxon>Neoptera</taxon>
        <taxon>Polyneoptera</taxon>
        <taxon>Phasmatodea</taxon>
        <taxon>Timematodea</taxon>
        <taxon>Timematoidea</taxon>
        <taxon>Timematidae</taxon>
        <taxon>Timema</taxon>
    </lineage>
</organism>
<evidence type="ECO:0000256" key="1">
    <source>
        <dbReference type="SAM" id="Phobius"/>
    </source>
</evidence>
<dbReference type="GO" id="GO:0005886">
    <property type="term" value="C:plasma membrane"/>
    <property type="evidence" value="ECO:0007669"/>
    <property type="project" value="TreeGrafter"/>
</dbReference>
<keyword evidence="1" id="KW-0812">Transmembrane</keyword>
<protein>
    <submittedName>
        <fullName evidence="2">(California timema) hypothetical protein</fullName>
    </submittedName>
</protein>
<keyword evidence="1" id="KW-1133">Transmembrane helix</keyword>
<dbReference type="GO" id="GO:0019991">
    <property type="term" value="P:septate junction assembly"/>
    <property type="evidence" value="ECO:0007669"/>
    <property type="project" value="InterPro"/>
</dbReference>
<dbReference type="AlphaFoldDB" id="A0A7R9J9U2"/>
<gene>
    <name evidence="2" type="ORF">TCMB3V08_LOCUS7735</name>
</gene>
<feature type="transmembrane region" description="Helical" evidence="1">
    <location>
        <begin position="90"/>
        <end position="112"/>
    </location>
</feature>